<evidence type="ECO:0000256" key="1">
    <source>
        <dbReference type="SAM" id="Phobius"/>
    </source>
</evidence>
<dbReference type="RefSeq" id="WP_346753117.1">
    <property type="nucleotide sequence ID" value="NZ_JAUJEA010000006.1"/>
</dbReference>
<dbReference type="Proteomes" id="UP001172082">
    <property type="component" value="Unassembled WGS sequence"/>
</dbReference>
<keyword evidence="3" id="KW-1185">Reference proteome</keyword>
<accession>A0ABT8KQR1</accession>
<name>A0ABT8KQR1_9BACT</name>
<reference evidence="2" key="1">
    <citation type="submission" date="2023-06" db="EMBL/GenBank/DDBJ databases">
        <title>Genomic of Parafulvivirga corallium.</title>
        <authorList>
            <person name="Wang G."/>
        </authorList>
    </citation>
    <scope>NUCLEOTIDE SEQUENCE</scope>
    <source>
        <strain evidence="2">BMA10</strain>
    </source>
</reference>
<comment type="caution">
    <text evidence="2">The sequence shown here is derived from an EMBL/GenBank/DDBJ whole genome shotgun (WGS) entry which is preliminary data.</text>
</comment>
<keyword evidence="1" id="KW-0812">Transmembrane</keyword>
<sequence length="288" mass="31641">MKRLNMLNLVRYFAMMMVVMAVAFVGCEDEVDSPIDPNINTADSSSVVDDAEIEALFDDIENVGIEAIGAADPSSGGRYDNIEFMGCAIITANLLERTLTIDFGEGCEGPRGRLRSGKIIISYTGARDAIGSVVTTTFENFFIDGRRIDGTRTVTNISEEGSDILKFRVTITGGKVTWPDGTFATREVDRTKSWVPTDNQEDDRVEFEGTASGTTRRSVSYSVKINSALIIRRVCVEENNIYVPVQGEKLITRSGRGDITVDYGNGTCDRAITIRKGDRSIDIELTRD</sequence>
<organism evidence="2 3">
    <name type="scientific">Splendidivirga corallicola</name>
    <dbReference type="NCBI Taxonomy" id="3051826"/>
    <lineage>
        <taxon>Bacteria</taxon>
        <taxon>Pseudomonadati</taxon>
        <taxon>Bacteroidota</taxon>
        <taxon>Cytophagia</taxon>
        <taxon>Cytophagales</taxon>
        <taxon>Splendidivirgaceae</taxon>
        <taxon>Splendidivirga</taxon>
    </lineage>
</organism>
<evidence type="ECO:0000313" key="2">
    <source>
        <dbReference type="EMBL" id="MDN5203095.1"/>
    </source>
</evidence>
<keyword evidence="1" id="KW-0472">Membrane</keyword>
<protein>
    <recommendedName>
        <fullName evidence="4">Lipoprotein</fullName>
    </recommendedName>
</protein>
<evidence type="ECO:0000313" key="3">
    <source>
        <dbReference type="Proteomes" id="UP001172082"/>
    </source>
</evidence>
<evidence type="ECO:0008006" key="4">
    <source>
        <dbReference type="Google" id="ProtNLM"/>
    </source>
</evidence>
<keyword evidence="1" id="KW-1133">Transmembrane helix</keyword>
<proteinExistence type="predicted"/>
<feature type="transmembrane region" description="Helical" evidence="1">
    <location>
        <begin position="9"/>
        <end position="26"/>
    </location>
</feature>
<gene>
    <name evidence="2" type="ORF">QQ008_17025</name>
</gene>
<dbReference type="EMBL" id="JAUJEA010000006">
    <property type="protein sequence ID" value="MDN5203095.1"/>
    <property type="molecule type" value="Genomic_DNA"/>
</dbReference>
<dbReference type="PROSITE" id="PS51257">
    <property type="entry name" value="PROKAR_LIPOPROTEIN"/>
    <property type="match status" value="1"/>
</dbReference>